<reference evidence="1 2" key="1">
    <citation type="submission" date="2018-11" db="EMBL/GenBank/DDBJ databases">
        <title>Novel Erysipelotrichaceae bacterium isolated from small intestine of a swine.</title>
        <authorList>
            <person name="Kim J.S."/>
            <person name="Choe H."/>
            <person name="Lee Y.R."/>
            <person name="Kim K.M."/>
            <person name="Park D.S."/>
        </authorList>
    </citation>
    <scope>NUCLEOTIDE SEQUENCE [LARGE SCALE GENOMIC DNA]</scope>
    <source>
        <strain evidence="1 2">SG0102</strain>
    </source>
</reference>
<accession>A0A3G9JNS1</accession>
<gene>
    <name evidence="1" type="ORF">SG0102_25850</name>
</gene>
<dbReference type="Proteomes" id="UP000268059">
    <property type="component" value="Chromosome"/>
</dbReference>
<dbReference type="RefSeq" id="WP_125120355.1">
    <property type="nucleotide sequence ID" value="NZ_AP019309.1"/>
</dbReference>
<proteinExistence type="predicted"/>
<organism evidence="1 2">
    <name type="scientific">Intestinibaculum porci</name>
    <dbReference type="NCBI Taxonomy" id="2487118"/>
    <lineage>
        <taxon>Bacteria</taxon>
        <taxon>Bacillati</taxon>
        <taxon>Bacillota</taxon>
        <taxon>Erysipelotrichia</taxon>
        <taxon>Erysipelotrichales</taxon>
        <taxon>Erysipelotrichaceae</taxon>
        <taxon>Intestinibaculum</taxon>
    </lineage>
</organism>
<keyword evidence="2" id="KW-1185">Reference proteome</keyword>
<dbReference type="InParanoid" id="A0A3G9JNS1"/>
<protein>
    <submittedName>
        <fullName evidence="1">Uncharacterized protein</fullName>
    </submittedName>
</protein>
<evidence type="ECO:0000313" key="1">
    <source>
        <dbReference type="EMBL" id="BBH27651.1"/>
    </source>
</evidence>
<sequence length="91" mass="10881">MDEDLKITLEDEEGVLHDYFLVYSFDHPELDRHYTIYTDYIPDEENNISYYAMYHDGDEEEGLQHAVEEDTDWDFVNSVLEAFLGEDDDFE</sequence>
<dbReference type="OrthoDB" id="21312at128827"/>
<evidence type="ECO:0000313" key="2">
    <source>
        <dbReference type="Proteomes" id="UP000268059"/>
    </source>
</evidence>
<dbReference type="EMBL" id="AP019309">
    <property type="protein sequence ID" value="BBH27651.1"/>
    <property type="molecule type" value="Genomic_DNA"/>
</dbReference>
<name>A0A3G9JNS1_9FIRM</name>
<dbReference type="AlphaFoldDB" id="A0A3G9JNS1"/>
<dbReference type="KEGG" id="ebm:SG0102_25850"/>